<sequence length="31" mass="3765">MMKKEKKERIMNCISFDELLNERCGCEEMPE</sequence>
<name>A0A448L4I0_9BACT</name>
<organism evidence="1 2">
    <name type="scientific">Segatella oris</name>
    <dbReference type="NCBI Taxonomy" id="28135"/>
    <lineage>
        <taxon>Bacteria</taxon>
        <taxon>Pseudomonadati</taxon>
        <taxon>Bacteroidota</taxon>
        <taxon>Bacteroidia</taxon>
        <taxon>Bacteroidales</taxon>
        <taxon>Prevotellaceae</taxon>
        <taxon>Segatella</taxon>
    </lineage>
</organism>
<gene>
    <name evidence="1" type="ORF">NCTC13071_00861</name>
</gene>
<evidence type="ECO:0000313" key="2">
    <source>
        <dbReference type="Proteomes" id="UP000274578"/>
    </source>
</evidence>
<dbReference type="AlphaFoldDB" id="A0A448L4I0"/>
<dbReference type="EMBL" id="LR134384">
    <property type="protein sequence ID" value="VEH14875.1"/>
    <property type="molecule type" value="Genomic_DNA"/>
</dbReference>
<proteinExistence type="predicted"/>
<reference evidence="1 2" key="1">
    <citation type="submission" date="2018-12" db="EMBL/GenBank/DDBJ databases">
        <authorList>
            <consortium name="Pathogen Informatics"/>
        </authorList>
    </citation>
    <scope>NUCLEOTIDE SEQUENCE [LARGE SCALE GENOMIC DNA]</scope>
    <source>
        <strain evidence="1 2">NCTC13071</strain>
    </source>
</reference>
<accession>A0A448L4I0</accession>
<dbReference type="Proteomes" id="UP000274578">
    <property type="component" value="Chromosome 1"/>
</dbReference>
<evidence type="ECO:0000313" key="1">
    <source>
        <dbReference type="EMBL" id="VEH14875.1"/>
    </source>
</evidence>
<dbReference type="KEGG" id="poc:NCTC13071_00861"/>
<protein>
    <submittedName>
        <fullName evidence="1">Uncharacterized protein</fullName>
    </submittedName>
</protein>